<dbReference type="PROSITE" id="PS50011">
    <property type="entry name" value="PROTEIN_KINASE_DOM"/>
    <property type="match status" value="1"/>
</dbReference>
<evidence type="ECO:0000256" key="1">
    <source>
        <dbReference type="SAM" id="Phobius"/>
    </source>
</evidence>
<proteinExistence type="predicted"/>
<evidence type="ECO:0000259" key="2">
    <source>
        <dbReference type="PROSITE" id="PS50011"/>
    </source>
</evidence>
<feature type="domain" description="Protein kinase" evidence="2">
    <location>
        <begin position="156"/>
        <end position="432"/>
    </location>
</feature>
<evidence type="ECO:0000313" key="4">
    <source>
        <dbReference type="Proteomes" id="UP001054902"/>
    </source>
</evidence>
<dbReference type="EMBL" id="BLLK01000061">
    <property type="protein sequence ID" value="GFH58209.1"/>
    <property type="molecule type" value="Genomic_DNA"/>
</dbReference>
<dbReference type="Proteomes" id="UP001054902">
    <property type="component" value="Unassembled WGS sequence"/>
</dbReference>
<dbReference type="GO" id="GO:0004674">
    <property type="term" value="F:protein serine/threonine kinase activity"/>
    <property type="evidence" value="ECO:0007669"/>
    <property type="project" value="TreeGrafter"/>
</dbReference>
<dbReference type="PANTHER" id="PTHR44329">
    <property type="entry name" value="SERINE/THREONINE-PROTEIN KINASE TNNI3K-RELATED"/>
    <property type="match status" value="1"/>
</dbReference>
<keyword evidence="1" id="KW-0472">Membrane</keyword>
<keyword evidence="1" id="KW-0812">Transmembrane</keyword>
<accession>A0AAD3D5L5</accession>
<keyword evidence="1" id="KW-1133">Transmembrane helix</keyword>
<dbReference type="SUPFAM" id="SSF56112">
    <property type="entry name" value="Protein kinase-like (PK-like)"/>
    <property type="match status" value="1"/>
</dbReference>
<dbReference type="InterPro" id="IPR011009">
    <property type="entry name" value="Kinase-like_dom_sf"/>
</dbReference>
<comment type="caution">
    <text evidence="3">The sequence shown here is derived from an EMBL/GenBank/DDBJ whole genome shotgun (WGS) entry which is preliminary data.</text>
</comment>
<dbReference type="Gene3D" id="1.10.510.10">
    <property type="entry name" value="Transferase(Phosphotransferase) domain 1"/>
    <property type="match status" value="1"/>
</dbReference>
<protein>
    <recommendedName>
        <fullName evidence="2">Protein kinase domain-containing protein</fullName>
    </recommendedName>
</protein>
<keyword evidence="4" id="KW-1185">Reference proteome</keyword>
<sequence length="442" mass="52408">MYVDNDDDKTGKKKVSTTHMNWLRLKLFLQRRTQVLQYSLFLFGLALMFIIGTYRRKASSKMKSGLIIHPMQIRYTSPNESSKIIYTYSTERQLSSWTKRDQEQQEHLKNDEFYNESWVRIFTGYEDQPDCKPMHEWQTHHYPTCNTIHEFPLNDLEQGKYLASGWYRSTFQVLSEYDPIALKTLGVNKNFYLPNLLDRHRVDGLIYERTTKSPWITDIYGYCAFGGLFEYADGGTLMDRTLREEQKKRKFSPLSRQQKLDFAIQASSGMADLHTIESRNGYAAMSHTDIMLNQWVWVDGRYKLNDFNRGHLFYWNEKKQESCPYLWNEGNPANWHFRAPEEYKYEMQSEKVDVYSLGNTLYSIVTGIFPFDDIEDDEKAAKLVMDDERPPLTNSYLESEHPIDRAMMKAMDMCFEYDWRKRAKASEVRDYLKSVKNDLKLV</sequence>
<dbReference type="GO" id="GO:0005524">
    <property type="term" value="F:ATP binding"/>
    <property type="evidence" value="ECO:0007669"/>
    <property type="project" value="InterPro"/>
</dbReference>
<reference evidence="3 4" key="1">
    <citation type="journal article" date="2021" name="Sci. Rep.">
        <title>The genome of the diatom Chaetoceros tenuissimus carries an ancient integrated fragment of an extant virus.</title>
        <authorList>
            <person name="Hongo Y."/>
            <person name="Kimura K."/>
            <person name="Takaki Y."/>
            <person name="Yoshida Y."/>
            <person name="Baba S."/>
            <person name="Kobayashi G."/>
            <person name="Nagasaki K."/>
            <person name="Hano T."/>
            <person name="Tomaru Y."/>
        </authorList>
    </citation>
    <scope>NUCLEOTIDE SEQUENCE [LARGE SCALE GENOMIC DNA]</scope>
    <source>
        <strain evidence="3 4">NIES-3715</strain>
    </source>
</reference>
<dbReference type="InterPro" id="IPR051681">
    <property type="entry name" value="Ser/Thr_Kinases-Pseudokinases"/>
</dbReference>
<evidence type="ECO:0000313" key="3">
    <source>
        <dbReference type="EMBL" id="GFH58209.1"/>
    </source>
</evidence>
<dbReference type="PANTHER" id="PTHR44329:SF214">
    <property type="entry name" value="PROTEIN KINASE DOMAIN-CONTAINING PROTEIN"/>
    <property type="match status" value="1"/>
</dbReference>
<gene>
    <name evidence="3" type="ORF">CTEN210_14685</name>
</gene>
<dbReference type="AlphaFoldDB" id="A0AAD3D5L5"/>
<feature type="transmembrane region" description="Helical" evidence="1">
    <location>
        <begin position="35"/>
        <end position="54"/>
    </location>
</feature>
<dbReference type="InterPro" id="IPR001245">
    <property type="entry name" value="Ser-Thr/Tyr_kinase_cat_dom"/>
</dbReference>
<dbReference type="Pfam" id="PF07714">
    <property type="entry name" value="PK_Tyr_Ser-Thr"/>
    <property type="match status" value="1"/>
</dbReference>
<dbReference type="InterPro" id="IPR000719">
    <property type="entry name" value="Prot_kinase_dom"/>
</dbReference>
<name>A0AAD3D5L5_9STRA</name>
<organism evidence="3 4">
    <name type="scientific">Chaetoceros tenuissimus</name>
    <dbReference type="NCBI Taxonomy" id="426638"/>
    <lineage>
        <taxon>Eukaryota</taxon>
        <taxon>Sar</taxon>
        <taxon>Stramenopiles</taxon>
        <taxon>Ochrophyta</taxon>
        <taxon>Bacillariophyta</taxon>
        <taxon>Coscinodiscophyceae</taxon>
        <taxon>Chaetocerotophycidae</taxon>
        <taxon>Chaetocerotales</taxon>
        <taxon>Chaetocerotaceae</taxon>
        <taxon>Chaetoceros</taxon>
    </lineage>
</organism>